<dbReference type="EMBL" id="GG662435">
    <property type="protein sequence ID" value="EAS04955.1"/>
    <property type="molecule type" value="Genomic_DNA"/>
</dbReference>
<dbReference type="AlphaFoldDB" id="I7MJ15"/>
<keyword evidence="4" id="KW-1185">Reference proteome</keyword>
<feature type="chain" id="PRO_5003712504" evidence="2">
    <location>
        <begin position="20"/>
        <end position="333"/>
    </location>
</feature>
<dbReference type="OMA" id="DQIKVHK"/>
<dbReference type="KEGG" id="tet:TTHERM_00685980"/>
<dbReference type="eggNOG" id="ENOG502SZ76">
    <property type="taxonomic scope" value="Eukaryota"/>
</dbReference>
<dbReference type="InParanoid" id="I7MJ15"/>
<feature type="signal peptide" evidence="2">
    <location>
        <begin position="1"/>
        <end position="19"/>
    </location>
</feature>
<protein>
    <submittedName>
        <fullName evidence="3">Uncharacterized protein</fullName>
    </submittedName>
</protein>
<evidence type="ECO:0000256" key="1">
    <source>
        <dbReference type="SAM" id="Coils"/>
    </source>
</evidence>
<keyword evidence="1" id="KW-0175">Coiled coil</keyword>
<dbReference type="HOGENOM" id="CLU_835448_0_0_1"/>
<dbReference type="Proteomes" id="UP000009168">
    <property type="component" value="Unassembled WGS sequence"/>
</dbReference>
<feature type="coiled-coil region" evidence="1">
    <location>
        <begin position="262"/>
        <end position="289"/>
    </location>
</feature>
<sequence length="333" mass="37568">MNSKTLICLLLCVLAIAYANKSKHENHQIYSSKKFQKVLSNIMKTNEKATPFLQNVKALLQTKQTGYQKIHDIGDNIGSLHNILLADQQADDDQFAKDTKRINDAIAAENQAITDLRTQRQLLRDKLIALRAERAKIENIYQTDRDAYKQRTQTQSQLALVLDELIRQAQDGLVNNPDVPDLDNTNVSQVLAQVKSVGRGRPIEALVQLNSLFDKQNANDIVQRFKNLQNAIYEALSIDTQKEDANLNLYNVLTNNIDNVLIPEAEQQIQAINDQIKVHKANIVSLQAELARITSIYNQTKAERANAINYTSQASVELQKEIDFLNSSGYTVK</sequence>
<evidence type="ECO:0000313" key="3">
    <source>
        <dbReference type="EMBL" id="EAS04955.1"/>
    </source>
</evidence>
<keyword evidence="2" id="KW-0732">Signal</keyword>
<evidence type="ECO:0000256" key="2">
    <source>
        <dbReference type="SAM" id="SignalP"/>
    </source>
</evidence>
<gene>
    <name evidence="3" type="ORF">TTHERM_00685980</name>
</gene>
<dbReference type="GeneID" id="7826320"/>
<dbReference type="RefSeq" id="XP_001025200.1">
    <property type="nucleotide sequence ID" value="XM_001025200.3"/>
</dbReference>
<organism evidence="3 4">
    <name type="scientific">Tetrahymena thermophila (strain SB210)</name>
    <dbReference type="NCBI Taxonomy" id="312017"/>
    <lineage>
        <taxon>Eukaryota</taxon>
        <taxon>Sar</taxon>
        <taxon>Alveolata</taxon>
        <taxon>Ciliophora</taxon>
        <taxon>Intramacronucleata</taxon>
        <taxon>Oligohymenophorea</taxon>
        <taxon>Hymenostomatida</taxon>
        <taxon>Tetrahymenina</taxon>
        <taxon>Tetrahymenidae</taxon>
        <taxon>Tetrahymena</taxon>
    </lineage>
</organism>
<feature type="coiled-coil region" evidence="1">
    <location>
        <begin position="106"/>
        <end position="140"/>
    </location>
</feature>
<proteinExistence type="predicted"/>
<accession>I7MJ15</accession>
<evidence type="ECO:0000313" key="4">
    <source>
        <dbReference type="Proteomes" id="UP000009168"/>
    </source>
</evidence>
<name>I7MJ15_TETTS</name>
<reference evidence="4" key="1">
    <citation type="journal article" date="2006" name="PLoS Biol.">
        <title>Macronuclear genome sequence of the ciliate Tetrahymena thermophila, a model eukaryote.</title>
        <authorList>
            <person name="Eisen J.A."/>
            <person name="Coyne R.S."/>
            <person name="Wu M."/>
            <person name="Wu D."/>
            <person name="Thiagarajan M."/>
            <person name="Wortman J.R."/>
            <person name="Badger J.H."/>
            <person name="Ren Q."/>
            <person name="Amedeo P."/>
            <person name="Jones K.M."/>
            <person name="Tallon L.J."/>
            <person name="Delcher A.L."/>
            <person name="Salzberg S.L."/>
            <person name="Silva J.C."/>
            <person name="Haas B.J."/>
            <person name="Majoros W.H."/>
            <person name="Farzad M."/>
            <person name="Carlton J.M."/>
            <person name="Smith R.K. Jr."/>
            <person name="Garg J."/>
            <person name="Pearlman R.E."/>
            <person name="Karrer K.M."/>
            <person name="Sun L."/>
            <person name="Manning G."/>
            <person name="Elde N.C."/>
            <person name="Turkewitz A.P."/>
            <person name="Asai D.J."/>
            <person name="Wilkes D.E."/>
            <person name="Wang Y."/>
            <person name="Cai H."/>
            <person name="Collins K."/>
            <person name="Stewart B.A."/>
            <person name="Lee S.R."/>
            <person name="Wilamowska K."/>
            <person name="Weinberg Z."/>
            <person name="Ruzzo W.L."/>
            <person name="Wloga D."/>
            <person name="Gaertig J."/>
            <person name="Frankel J."/>
            <person name="Tsao C.-C."/>
            <person name="Gorovsky M.A."/>
            <person name="Keeling P.J."/>
            <person name="Waller R.F."/>
            <person name="Patron N.J."/>
            <person name="Cherry J.M."/>
            <person name="Stover N.A."/>
            <person name="Krieger C.J."/>
            <person name="del Toro C."/>
            <person name="Ryder H.F."/>
            <person name="Williamson S.C."/>
            <person name="Barbeau R.A."/>
            <person name="Hamilton E.P."/>
            <person name="Orias E."/>
        </authorList>
    </citation>
    <scope>NUCLEOTIDE SEQUENCE [LARGE SCALE GENOMIC DNA]</scope>
    <source>
        <strain evidence="4">SB210</strain>
    </source>
</reference>